<reference evidence="1" key="1">
    <citation type="submission" date="2020-08" db="EMBL/GenBank/DDBJ databases">
        <title>Plant Genome Project.</title>
        <authorList>
            <person name="Zhang R.-G."/>
        </authorList>
    </citation>
    <scope>NUCLEOTIDE SEQUENCE</scope>
    <source>
        <strain evidence="1">WSP0</strain>
        <tissue evidence="1">Leaf</tissue>
    </source>
</reference>
<protein>
    <submittedName>
        <fullName evidence="1">Uncharacterized protein</fullName>
    </submittedName>
</protein>
<proteinExistence type="predicted"/>
<dbReference type="Proteomes" id="UP000823749">
    <property type="component" value="Chromosome 12"/>
</dbReference>
<keyword evidence="2" id="KW-1185">Reference proteome</keyword>
<gene>
    <name evidence="1" type="ORF">RHGRI_035020</name>
</gene>
<evidence type="ECO:0000313" key="1">
    <source>
        <dbReference type="EMBL" id="KAG5523062.1"/>
    </source>
</evidence>
<comment type="caution">
    <text evidence="1">The sequence shown here is derived from an EMBL/GenBank/DDBJ whole genome shotgun (WGS) entry which is preliminary data.</text>
</comment>
<name>A0AAV6I2Z1_9ERIC</name>
<accession>A0AAV6I2Z1</accession>
<dbReference type="EMBL" id="JACTNZ010000012">
    <property type="protein sequence ID" value="KAG5523062.1"/>
    <property type="molecule type" value="Genomic_DNA"/>
</dbReference>
<organism evidence="1 2">
    <name type="scientific">Rhododendron griersonianum</name>
    <dbReference type="NCBI Taxonomy" id="479676"/>
    <lineage>
        <taxon>Eukaryota</taxon>
        <taxon>Viridiplantae</taxon>
        <taxon>Streptophyta</taxon>
        <taxon>Embryophyta</taxon>
        <taxon>Tracheophyta</taxon>
        <taxon>Spermatophyta</taxon>
        <taxon>Magnoliopsida</taxon>
        <taxon>eudicotyledons</taxon>
        <taxon>Gunneridae</taxon>
        <taxon>Pentapetalae</taxon>
        <taxon>asterids</taxon>
        <taxon>Ericales</taxon>
        <taxon>Ericaceae</taxon>
        <taxon>Ericoideae</taxon>
        <taxon>Rhodoreae</taxon>
        <taxon>Rhododendron</taxon>
    </lineage>
</organism>
<sequence length="118" mass="13222">MCHGAGGGGSCHNWLKRTENPKKTEAARKMRLFQLLISRTEAVACRYNSYASVLLSELRASAFTLWLVVPPCGQGFLQHCPLRSLLLSKLNMSIAARVGWDYFTNVECNGQCWRKPCT</sequence>
<dbReference type="AlphaFoldDB" id="A0AAV6I2Z1"/>
<evidence type="ECO:0000313" key="2">
    <source>
        <dbReference type="Proteomes" id="UP000823749"/>
    </source>
</evidence>